<comment type="similarity">
    <text evidence="1">Belongs to the NAD(P)-dependent epimerase/dehydratase family.</text>
</comment>
<feature type="domain" description="NAD-dependent epimerase/dehydratase" evidence="2">
    <location>
        <begin position="5"/>
        <end position="222"/>
    </location>
</feature>
<protein>
    <recommendedName>
        <fullName evidence="2">NAD-dependent epimerase/dehydratase domain-containing protein</fullName>
    </recommendedName>
</protein>
<dbReference type="SUPFAM" id="SSF51735">
    <property type="entry name" value="NAD(P)-binding Rossmann-fold domains"/>
    <property type="match status" value="1"/>
</dbReference>
<keyword evidence="4" id="KW-1185">Reference proteome</keyword>
<dbReference type="Pfam" id="PF01370">
    <property type="entry name" value="Epimerase"/>
    <property type="match status" value="1"/>
</dbReference>
<dbReference type="PANTHER" id="PTHR43000">
    <property type="entry name" value="DTDP-D-GLUCOSE 4,6-DEHYDRATASE-RELATED"/>
    <property type="match status" value="1"/>
</dbReference>
<dbReference type="RefSeq" id="WP_204020201.1">
    <property type="nucleotide sequence ID" value="NZ_BOOW01000004.1"/>
</dbReference>
<gene>
    <name evidence="3" type="ORF">Ssi02_02940</name>
</gene>
<evidence type="ECO:0000259" key="2">
    <source>
        <dbReference type="Pfam" id="PF01370"/>
    </source>
</evidence>
<proteinExistence type="inferred from homology"/>
<organism evidence="3 4">
    <name type="scientific">Sinosporangium siamense</name>
    <dbReference type="NCBI Taxonomy" id="1367973"/>
    <lineage>
        <taxon>Bacteria</taxon>
        <taxon>Bacillati</taxon>
        <taxon>Actinomycetota</taxon>
        <taxon>Actinomycetes</taxon>
        <taxon>Streptosporangiales</taxon>
        <taxon>Streptosporangiaceae</taxon>
        <taxon>Sinosporangium</taxon>
    </lineage>
</organism>
<dbReference type="InterPro" id="IPR020904">
    <property type="entry name" value="Sc_DH/Rdtase_CS"/>
</dbReference>
<dbReference type="AlphaFoldDB" id="A0A919V413"/>
<dbReference type="InterPro" id="IPR001509">
    <property type="entry name" value="Epimerase_deHydtase"/>
</dbReference>
<name>A0A919V413_9ACTN</name>
<accession>A0A919V413</accession>
<comment type="caution">
    <text evidence="3">The sequence shown here is derived from an EMBL/GenBank/DDBJ whole genome shotgun (WGS) entry which is preliminary data.</text>
</comment>
<dbReference type="PROSITE" id="PS00061">
    <property type="entry name" value="ADH_SHORT"/>
    <property type="match status" value="1"/>
</dbReference>
<dbReference type="Gene3D" id="3.40.50.720">
    <property type="entry name" value="NAD(P)-binding Rossmann-like Domain"/>
    <property type="match status" value="1"/>
</dbReference>
<evidence type="ECO:0000313" key="3">
    <source>
        <dbReference type="EMBL" id="GII90063.1"/>
    </source>
</evidence>
<evidence type="ECO:0000313" key="4">
    <source>
        <dbReference type="Proteomes" id="UP000606172"/>
    </source>
</evidence>
<dbReference type="CDD" id="cd08946">
    <property type="entry name" value="SDR_e"/>
    <property type="match status" value="1"/>
</dbReference>
<sequence length="292" mass="30171">MSRFLLIGGTGFIGEHVRAGLSAIRGSEVFTVSRERAESRLDLTTAGQRELTDLLYETAPTAVINCVGVMRGTPIEMTQANVVATARLLAAVARAAPKARVVHVGSAAEYGAVLEGRPVTEDTPCRPVGTYGMTKLGGTELIRAAAEDGVDAVSLRVFNAVGPGASADSLAGRVVECLREGREVQVAGAHHVRDFVDVRDVADAIVAAATVRGPLPPVLNVGSGRATAVTDVVSTLIDLAAPGTPVVTDGPLDEKSGAVAWQCADVTAVSATLGWKPSFDLATSLTDLWTSC</sequence>
<evidence type="ECO:0000256" key="1">
    <source>
        <dbReference type="ARBA" id="ARBA00007637"/>
    </source>
</evidence>
<dbReference type="EMBL" id="BOOW01000004">
    <property type="protein sequence ID" value="GII90063.1"/>
    <property type="molecule type" value="Genomic_DNA"/>
</dbReference>
<dbReference type="Proteomes" id="UP000606172">
    <property type="component" value="Unassembled WGS sequence"/>
</dbReference>
<reference evidence="3" key="1">
    <citation type="submission" date="2021-01" db="EMBL/GenBank/DDBJ databases">
        <title>Whole genome shotgun sequence of Sinosporangium siamense NBRC 109515.</title>
        <authorList>
            <person name="Komaki H."/>
            <person name="Tamura T."/>
        </authorList>
    </citation>
    <scope>NUCLEOTIDE SEQUENCE</scope>
    <source>
        <strain evidence="3">NBRC 109515</strain>
    </source>
</reference>
<dbReference type="InterPro" id="IPR036291">
    <property type="entry name" value="NAD(P)-bd_dom_sf"/>
</dbReference>